<name>A0AAD2D865_EUPCR</name>
<comment type="caution">
    <text evidence="1">The sequence shown here is derived from an EMBL/GenBank/DDBJ whole genome shotgun (WGS) entry which is preliminary data.</text>
</comment>
<accession>A0AAD2D865</accession>
<keyword evidence="2" id="KW-1185">Reference proteome</keyword>
<dbReference type="EMBL" id="CAMPGE010025341">
    <property type="protein sequence ID" value="CAI2383106.1"/>
    <property type="molecule type" value="Genomic_DNA"/>
</dbReference>
<organism evidence="1 2">
    <name type="scientific">Euplotes crassus</name>
    <dbReference type="NCBI Taxonomy" id="5936"/>
    <lineage>
        <taxon>Eukaryota</taxon>
        <taxon>Sar</taxon>
        <taxon>Alveolata</taxon>
        <taxon>Ciliophora</taxon>
        <taxon>Intramacronucleata</taxon>
        <taxon>Spirotrichea</taxon>
        <taxon>Hypotrichia</taxon>
        <taxon>Euplotida</taxon>
        <taxon>Euplotidae</taxon>
        <taxon>Moneuplotes</taxon>
    </lineage>
</organism>
<sequence>MLKSLINCCTQRFTGRKESSPYQKFKYEFLEEFEKLDKVLKPPSSQSPLLLTLVKKIRSASYKDSISQRNLREIFKECTEDQDTGKVPQSTINILRFLRLDYFMGTRSHEEQTLQLLDSLKVVTFLVVYSRESEKRRVACLVEWVMEEVKRGEIKDTSDNDMSFSDNAIDHQFNKKDPKWLQILTILLSNTILPFISYIEEDTEDEAFEIFKKYATTNPNIFYDFSRYINKRLATGELVQNSNDQENDLSSSKQGIHKKSKKFLTKKEFAKELQKNANIIFEPKNIRIKFLQFVNCHKKRALTINGKELEEHPIKPTRLRRDLSQEYLKSPVRVDNCENFTNAAQDHFNVFSDQYDFSNKNRKDHFENKSQKPENFRNLPEFAKLGREEKDPSQLASQKEESPLADFDASRSYYRMDDTINIPRKSNLSNISVEMYSQFSYINHEDEIKEKFGPKLLLIYENHFEKYEINGKYRCNLDDCKIPYLQSQMIHKLAESDGEEQQHRFSHSFRISSSRNNPDYSCDFDTALEYLKGVIKANTTLDDMHRFYKGEYFGEGIINTYLRFLDVYSELLATRYSEAFGDQESKNMKGKFEYPGQKHQKIKIFETDILEEFFKEMDSGVISKELDEEFQDLFDYSFMMVPILKESLLTLFVVEFGEKVIDVNLYFLEDRLLQEDEENMSQLSDLILDLLKRAYDTVGSEFDEEAVTGKSISVNTIADMLQVAEDYVLGRQEKKHHQPASEIRHKIVDRLLSVRLI</sequence>
<evidence type="ECO:0000313" key="1">
    <source>
        <dbReference type="EMBL" id="CAI2383106.1"/>
    </source>
</evidence>
<gene>
    <name evidence="1" type="ORF">ECRASSUSDP1_LOCUS24597</name>
</gene>
<evidence type="ECO:0000313" key="2">
    <source>
        <dbReference type="Proteomes" id="UP001295684"/>
    </source>
</evidence>
<proteinExistence type="predicted"/>
<reference evidence="1" key="1">
    <citation type="submission" date="2023-07" db="EMBL/GenBank/DDBJ databases">
        <authorList>
            <consortium name="AG Swart"/>
            <person name="Singh M."/>
            <person name="Singh A."/>
            <person name="Seah K."/>
            <person name="Emmerich C."/>
        </authorList>
    </citation>
    <scope>NUCLEOTIDE SEQUENCE</scope>
    <source>
        <strain evidence="1">DP1</strain>
    </source>
</reference>
<dbReference type="AlphaFoldDB" id="A0AAD2D865"/>
<protein>
    <submittedName>
        <fullName evidence="1">Uncharacterized protein</fullName>
    </submittedName>
</protein>
<dbReference type="Proteomes" id="UP001295684">
    <property type="component" value="Unassembled WGS sequence"/>
</dbReference>